<keyword evidence="3" id="KW-1185">Reference proteome</keyword>
<feature type="compositionally biased region" description="Basic residues" evidence="1">
    <location>
        <begin position="77"/>
        <end position="90"/>
    </location>
</feature>
<feature type="region of interest" description="Disordered" evidence="1">
    <location>
        <begin position="65"/>
        <end position="90"/>
    </location>
</feature>
<sequence>MGEEYVVSQSALSKARSDLVDQATQFLMCLCESETECGRTVAVVGSHGRQSLRFRTSMPDAVRHRHAMLPSSDHATRRNGKRTTSKMARK</sequence>
<dbReference type="Proteomes" id="UP001501563">
    <property type="component" value="Unassembled WGS sequence"/>
</dbReference>
<protein>
    <submittedName>
        <fullName evidence="2">Uncharacterized protein</fullName>
    </submittedName>
</protein>
<name>A0ABP7LTQ0_9ACTN</name>
<evidence type="ECO:0000313" key="3">
    <source>
        <dbReference type="Proteomes" id="UP001501563"/>
    </source>
</evidence>
<comment type="caution">
    <text evidence="2">The sequence shown here is derived from an EMBL/GenBank/DDBJ whole genome shotgun (WGS) entry which is preliminary data.</text>
</comment>
<evidence type="ECO:0000313" key="2">
    <source>
        <dbReference type="EMBL" id="GAA3906807.1"/>
    </source>
</evidence>
<gene>
    <name evidence="2" type="ORF">GCM10022207_90300</name>
</gene>
<accession>A0ABP7LTQ0</accession>
<proteinExistence type="predicted"/>
<organism evidence="2 3">
    <name type="scientific">Streptomyces lannensis</name>
    <dbReference type="NCBI Taxonomy" id="766498"/>
    <lineage>
        <taxon>Bacteria</taxon>
        <taxon>Bacillati</taxon>
        <taxon>Actinomycetota</taxon>
        <taxon>Actinomycetes</taxon>
        <taxon>Kitasatosporales</taxon>
        <taxon>Streptomycetaceae</taxon>
        <taxon>Streptomyces</taxon>
    </lineage>
</organism>
<evidence type="ECO:0000256" key="1">
    <source>
        <dbReference type="SAM" id="MobiDB-lite"/>
    </source>
</evidence>
<reference evidence="3" key="1">
    <citation type="journal article" date="2019" name="Int. J. Syst. Evol. Microbiol.">
        <title>The Global Catalogue of Microorganisms (GCM) 10K type strain sequencing project: providing services to taxonomists for standard genome sequencing and annotation.</title>
        <authorList>
            <consortium name="The Broad Institute Genomics Platform"/>
            <consortium name="The Broad Institute Genome Sequencing Center for Infectious Disease"/>
            <person name="Wu L."/>
            <person name="Ma J."/>
        </authorList>
    </citation>
    <scope>NUCLEOTIDE SEQUENCE [LARGE SCALE GENOMIC DNA]</scope>
    <source>
        <strain evidence="3">JCM 16578</strain>
    </source>
</reference>
<dbReference type="EMBL" id="BAAAZA010000066">
    <property type="protein sequence ID" value="GAA3906807.1"/>
    <property type="molecule type" value="Genomic_DNA"/>
</dbReference>